<evidence type="ECO:0000256" key="6">
    <source>
        <dbReference type="ARBA" id="ARBA00022695"/>
    </source>
</evidence>
<evidence type="ECO:0000256" key="2">
    <source>
        <dbReference type="ARBA" id="ARBA00012418"/>
    </source>
</evidence>
<protein>
    <recommendedName>
        <fullName evidence="3 11">DNA-directed RNA polymerase subunit alpha</fullName>
        <shortName evidence="11">RNAP subunit alpha</shortName>
        <ecNumber evidence="2 11">2.7.7.6</ecNumber>
    </recommendedName>
    <alternativeName>
        <fullName evidence="9 11">RNA polymerase subunit alpha</fullName>
    </alternativeName>
    <alternativeName>
        <fullName evidence="8 11">Transcriptase subunit alpha</fullName>
    </alternativeName>
</protein>
<dbReference type="SUPFAM" id="SSF56553">
    <property type="entry name" value="Insert subdomain of RNA polymerase alpha subunit"/>
    <property type="match status" value="1"/>
</dbReference>
<name>H5SNT5_9BACT</name>
<feature type="domain" description="DNA-directed RNA polymerase RpoA/D/Rpb3-type" evidence="12">
    <location>
        <begin position="24"/>
        <end position="242"/>
    </location>
</feature>
<dbReference type="Gene3D" id="1.10.150.20">
    <property type="entry name" value="5' to 3' exonuclease, C-terminal subdomain"/>
    <property type="match status" value="1"/>
</dbReference>
<dbReference type="GO" id="GO:0003899">
    <property type="term" value="F:DNA-directed RNA polymerase activity"/>
    <property type="evidence" value="ECO:0007669"/>
    <property type="project" value="UniProtKB-UniRule"/>
</dbReference>
<dbReference type="FunFam" id="2.170.120.12:FF:000001">
    <property type="entry name" value="DNA-directed RNA polymerase subunit alpha"/>
    <property type="match status" value="1"/>
</dbReference>
<dbReference type="SUPFAM" id="SSF47789">
    <property type="entry name" value="C-terminal domain of RNA polymerase alpha subunit"/>
    <property type="match status" value="1"/>
</dbReference>
<dbReference type="Gene3D" id="2.170.120.12">
    <property type="entry name" value="DNA-directed RNA polymerase, insert domain"/>
    <property type="match status" value="1"/>
</dbReference>
<dbReference type="GO" id="GO:0006351">
    <property type="term" value="P:DNA-templated transcription"/>
    <property type="evidence" value="ECO:0007669"/>
    <property type="project" value="UniProtKB-UniRule"/>
</dbReference>
<keyword evidence="6 11" id="KW-0548">Nucleotidyltransferase</keyword>
<dbReference type="Pfam" id="PF01000">
    <property type="entry name" value="RNA_pol_A_bac"/>
    <property type="match status" value="1"/>
</dbReference>
<dbReference type="NCBIfam" id="TIGR02027">
    <property type="entry name" value="rpoA"/>
    <property type="match status" value="1"/>
</dbReference>
<feature type="region of interest" description="Alpha N-terminal domain (alpha-NTD)" evidence="11">
    <location>
        <begin position="1"/>
        <end position="246"/>
    </location>
</feature>
<keyword evidence="5 11" id="KW-0808">Transferase</keyword>
<evidence type="ECO:0000256" key="4">
    <source>
        <dbReference type="ARBA" id="ARBA00022478"/>
    </source>
</evidence>
<evidence type="ECO:0000256" key="1">
    <source>
        <dbReference type="ARBA" id="ARBA00007123"/>
    </source>
</evidence>
<sequence length="339" mass="37223">MATLLSSPLILPETFEVVEETPSLGKYLIRPLEPGYGITIGNALRRVLLSSIEGYAIVTLKVPGVLHEFSTIPGVLEDVVDIVLNLKQVALRPRVEEAPSRIFVEVRGEEVFKAGDLEKYTDGYTVANPDLVIMHMDSSAVVQMELGVARGRGYSLADENKALLKSARTSQGSDNLHEIVLDTSFSPVIRVVPRVESILYRGRADYEQLLLEIETKGNIHPREALEEAVQILLQHFSLLPGSPHFRQAEGGAGGTLTPSLIKLLQTPIVDLELSLTATAYNSLRNAGVLRLIDLVQLSPKDLEKFRGIGRESVEKIENALKKFGLSLGMDVSHYKAHLS</sequence>
<dbReference type="InterPro" id="IPR011773">
    <property type="entry name" value="DNA-dir_RpoA"/>
</dbReference>
<dbReference type="Gene3D" id="3.30.1360.10">
    <property type="entry name" value="RNA polymerase, RBP11-like subunit"/>
    <property type="match status" value="1"/>
</dbReference>
<gene>
    <name evidence="11" type="primary">rpoA</name>
    <name evidence="13" type="ORF">HGMM_F52E02C04</name>
</gene>
<dbReference type="SUPFAM" id="SSF55257">
    <property type="entry name" value="RBP11-like subunits of RNA polymerase"/>
    <property type="match status" value="1"/>
</dbReference>
<proteinExistence type="inferred from homology"/>
<evidence type="ECO:0000259" key="12">
    <source>
        <dbReference type="SMART" id="SM00662"/>
    </source>
</evidence>
<evidence type="ECO:0000256" key="8">
    <source>
        <dbReference type="ARBA" id="ARBA00032524"/>
    </source>
</evidence>
<evidence type="ECO:0000256" key="3">
    <source>
        <dbReference type="ARBA" id="ARBA00015972"/>
    </source>
</evidence>
<evidence type="ECO:0000256" key="11">
    <source>
        <dbReference type="HAMAP-Rule" id="MF_00059"/>
    </source>
</evidence>
<dbReference type="GO" id="GO:0000428">
    <property type="term" value="C:DNA-directed RNA polymerase complex"/>
    <property type="evidence" value="ECO:0007669"/>
    <property type="project" value="UniProtKB-KW"/>
</dbReference>
<evidence type="ECO:0000313" key="13">
    <source>
        <dbReference type="EMBL" id="BAL57821.1"/>
    </source>
</evidence>
<dbReference type="GO" id="GO:0003677">
    <property type="term" value="F:DNA binding"/>
    <property type="evidence" value="ECO:0007669"/>
    <property type="project" value="UniProtKB-UniRule"/>
</dbReference>
<accession>H5SNT5</accession>
<dbReference type="EC" id="2.7.7.6" evidence="2 11"/>
<evidence type="ECO:0000256" key="7">
    <source>
        <dbReference type="ARBA" id="ARBA00023163"/>
    </source>
</evidence>
<dbReference type="InterPro" id="IPR036643">
    <property type="entry name" value="RNApol_insert_sf"/>
</dbReference>
<dbReference type="InterPro" id="IPR011263">
    <property type="entry name" value="DNA-dir_RNA_pol_RpoA/D/Rpb3"/>
</dbReference>
<comment type="domain">
    <text evidence="11">The N-terminal domain is essential for RNAP assembly and basal transcription, whereas the C-terminal domain is involved in interaction with transcriptional regulators and with upstream promoter elements.</text>
</comment>
<dbReference type="GO" id="GO:0005737">
    <property type="term" value="C:cytoplasm"/>
    <property type="evidence" value="ECO:0007669"/>
    <property type="project" value="UniProtKB-ARBA"/>
</dbReference>
<comment type="subunit">
    <text evidence="11">Homodimer. The RNAP catalytic core consists of 2 alpha, 1 beta, 1 beta' and 1 omega subunit. When a sigma factor is associated with the core the holoenzyme is formed, which can initiate transcription.</text>
</comment>
<evidence type="ECO:0000256" key="10">
    <source>
        <dbReference type="ARBA" id="ARBA00048552"/>
    </source>
</evidence>
<reference evidence="13" key="1">
    <citation type="journal article" date="2005" name="Environ. Microbiol.">
        <title>Genetic and functional properties of uncultivated thermophilic crenarchaeotes from a subsurface gold mine as revealed by analysis of genome fragments.</title>
        <authorList>
            <person name="Nunoura T."/>
            <person name="Hirayama H."/>
            <person name="Takami H."/>
            <person name="Oida H."/>
            <person name="Nishi S."/>
            <person name="Shimamura S."/>
            <person name="Suzuki Y."/>
            <person name="Inagaki F."/>
            <person name="Takai K."/>
            <person name="Nealson K.H."/>
            <person name="Horikoshi K."/>
        </authorList>
    </citation>
    <scope>NUCLEOTIDE SEQUENCE</scope>
</reference>
<dbReference type="Pfam" id="PF03118">
    <property type="entry name" value="RNA_pol_A_CTD"/>
    <property type="match status" value="1"/>
</dbReference>
<dbReference type="InterPro" id="IPR011262">
    <property type="entry name" value="DNA-dir_RNA_pol_insert"/>
</dbReference>
<dbReference type="AlphaFoldDB" id="H5SNT5"/>
<comment type="catalytic activity">
    <reaction evidence="10 11">
        <text>RNA(n) + a ribonucleoside 5'-triphosphate = RNA(n+1) + diphosphate</text>
        <dbReference type="Rhea" id="RHEA:21248"/>
        <dbReference type="Rhea" id="RHEA-COMP:14527"/>
        <dbReference type="Rhea" id="RHEA-COMP:17342"/>
        <dbReference type="ChEBI" id="CHEBI:33019"/>
        <dbReference type="ChEBI" id="CHEBI:61557"/>
        <dbReference type="ChEBI" id="CHEBI:140395"/>
        <dbReference type="EC" id="2.7.7.6"/>
    </reaction>
</comment>
<evidence type="ECO:0000256" key="9">
    <source>
        <dbReference type="ARBA" id="ARBA00033070"/>
    </source>
</evidence>
<dbReference type="Pfam" id="PF01193">
    <property type="entry name" value="RNA_pol_L"/>
    <property type="match status" value="1"/>
</dbReference>
<comment type="function">
    <text evidence="11">DNA-dependent RNA polymerase catalyzes the transcription of DNA into RNA using the four ribonucleoside triphosphates as substrates.</text>
</comment>
<reference evidence="13" key="2">
    <citation type="journal article" date="2012" name="PLoS ONE">
        <title>A Deeply Branching Thermophilic Bacterium with an Ancient Acetyl-CoA Pathway Dominates a Subsurface Ecosystem.</title>
        <authorList>
            <person name="Takami H."/>
            <person name="Noguchi H."/>
            <person name="Takaki Y."/>
            <person name="Uchiyama I."/>
            <person name="Toyoda A."/>
            <person name="Nishi S."/>
            <person name="Chee G.-J."/>
            <person name="Arai W."/>
            <person name="Nunoura T."/>
            <person name="Itoh T."/>
            <person name="Hattori M."/>
            <person name="Takai K."/>
        </authorList>
    </citation>
    <scope>NUCLEOTIDE SEQUENCE</scope>
</reference>
<dbReference type="InterPro" id="IPR011260">
    <property type="entry name" value="RNAP_asu_C"/>
</dbReference>
<dbReference type="SMART" id="SM00662">
    <property type="entry name" value="RPOLD"/>
    <property type="match status" value="1"/>
</dbReference>
<dbReference type="EMBL" id="AP011785">
    <property type="protein sequence ID" value="BAL57821.1"/>
    <property type="molecule type" value="Genomic_DNA"/>
</dbReference>
<dbReference type="HAMAP" id="MF_00059">
    <property type="entry name" value="RNApol_bact_RpoA"/>
    <property type="match status" value="1"/>
</dbReference>
<dbReference type="NCBIfam" id="NF003519">
    <property type="entry name" value="PRK05182.2-5"/>
    <property type="match status" value="1"/>
</dbReference>
<keyword evidence="4 11" id="KW-0240">DNA-directed RNA polymerase</keyword>
<keyword evidence="7 11" id="KW-0804">Transcription</keyword>
<dbReference type="GO" id="GO:0046983">
    <property type="term" value="F:protein dimerization activity"/>
    <property type="evidence" value="ECO:0007669"/>
    <property type="project" value="InterPro"/>
</dbReference>
<feature type="region of interest" description="Alpha C-terminal domain (alpha-CTD)" evidence="11">
    <location>
        <begin position="260"/>
        <end position="339"/>
    </location>
</feature>
<comment type="similarity">
    <text evidence="1 11">Belongs to the RNA polymerase alpha chain family.</text>
</comment>
<dbReference type="CDD" id="cd06928">
    <property type="entry name" value="RNAP_alpha_NTD"/>
    <property type="match status" value="1"/>
</dbReference>
<dbReference type="InterPro" id="IPR036603">
    <property type="entry name" value="RBP11-like"/>
</dbReference>
<organism evidence="13">
    <name type="scientific">uncultured Bacteroidota bacterium</name>
    <dbReference type="NCBI Taxonomy" id="152509"/>
    <lineage>
        <taxon>Bacteria</taxon>
        <taxon>Pseudomonadati</taxon>
        <taxon>Bacteroidota</taxon>
        <taxon>environmental samples</taxon>
    </lineage>
</organism>
<evidence type="ECO:0000256" key="5">
    <source>
        <dbReference type="ARBA" id="ARBA00022679"/>
    </source>
</evidence>